<feature type="region of interest" description="Disordered" evidence="1">
    <location>
        <begin position="26"/>
        <end position="87"/>
    </location>
</feature>
<protein>
    <submittedName>
        <fullName evidence="2">Uncharacterized protein</fullName>
    </submittedName>
</protein>
<reference evidence="2" key="1">
    <citation type="submission" date="2022-08" db="EMBL/GenBank/DDBJ databases">
        <authorList>
            <person name="Deng Y."/>
            <person name="Han X.-F."/>
            <person name="Zhang Y.-Q."/>
        </authorList>
    </citation>
    <scope>NUCLEOTIDE SEQUENCE</scope>
    <source>
        <strain evidence="2">CPCC 203386</strain>
    </source>
</reference>
<evidence type="ECO:0000256" key="1">
    <source>
        <dbReference type="SAM" id="MobiDB-lite"/>
    </source>
</evidence>
<dbReference type="Proteomes" id="UP001165586">
    <property type="component" value="Unassembled WGS sequence"/>
</dbReference>
<organism evidence="2 3">
    <name type="scientific">Herbiconiux daphne</name>
    <dbReference type="NCBI Taxonomy" id="2970914"/>
    <lineage>
        <taxon>Bacteria</taxon>
        <taxon>Bacillati</taxon>
        <taxon>Actinomycetota</taxon>
        <taxon>Actinomycetes</taxon>
        <taxon>Micrococcales</taxon>
        <taxon>Microbacteriaceae</taxon>
        <taxon>Herbiconiux</taxon>
    </lineage>
</organism>
<comment type="caution">
    <text evidence="2">The sequence shown here is derived from an EMBL/GenBank/DDBJ whole genome shotgun (WGS) entry which is preliminary data.</text>
</comment>
<name>A0ABT2HBS6_9MICO</name>
<keyword evidence="3" id="KW-1185">Reference proteome</keyword>
<evidence type="ECO:0000313" key="3">
    <source>
        <dbReference type="Proteomes" id="UP001165586"/>
    </source>
</evidence>
<proteinExistence type="predicted"/>
<sequence length="162" mass="18356">MSDMFFDTDTFDFNMISDIVDESGNRFNINDAQPNHAKPTKAEPTPRDLMIDDASDLFGDSNPEFHDDEYRDYNEDSSDLERPINPNDSIRVTDYFNSAPDDAVLTVGNWEGTKADLANYLKKAQKVEKDADYFKNAADEHEAISEGILKRGFMGKIAIEQN</sequence>
<dbReference type="RefSeq" id="WP_259543718.1">
    <property type="nucleotide sequence ID" value="NZ_JANLCJ010000622.1"/>
</dbReference>
<dbReference type="EMBL" id="JANLCJ010000622">
    <property type="protein sequence ID" value="MCS5737348.1"/>
    <property type="molecule type" value="Genomic_DNA"/>
</dbReference>
<feature type="compositionally biased region" description="Basic and acidic residues" evidence="1">
    <location>
        <begin position="63"/>
        <end position="82"/>
    </location>
</feature>
<accession>A0ABT2HBS6</accession>
<feature type="compositionally biased region" description="Basic and acidic residues" evidence="1">
    <location>
        <begin position="40"/>
        <end position="50"/>
    </location>
</feature>
<feature type="non-terminal residue" evidence="2">
    <location>
        <position position="162"/>
    </location>
</feature>
<evidence type="ECO:0000313" key="2">
    <source>
        <dbReference type="EMBL" id="MCS5737348.1"/>
    </source>
</evidence>
<gene>
    <name evidence="2" type="ORF">N1032_26815</name>
</gene>